<dbReference type="PROSITE" id="PS51257">
    <property type="entry name" value="PROKAR_LIPOPROTEIN"/>
    <property type="match status" value="1"/>
</dbReference>
<dbReference type="Gene3D" id="3.50.50.60">
    <property type="entry name" value="FAD/NAD(P)-binding domain"/>
    <property type="match status" value="1"/>
</dbReference>
<dbReference type="Pfam" id="PF01266">
    <property type="entry name" value="DAO"/>
    <property type="match status" value="1"/>
</dbReference>
<dbReference type="GO" id="GO:0005737">
    <property type="term" value="C:cytoplasm"/>
    <property type="evidence" value="ECO:0007669"/>
    <property type="project" value="TreeGrafter"/>
</dbReference>
<gene>
    <name evidence="4" type="ORF">EJ357_40005</name>
</gene>
<dbReference type="Proteomes" id="UP000280298">
    <property type="component" value="Chromosome"/>
</dbReference>
<dbReference type="SUPFAM" id="SSF54373">
    <property type="entry name" value="FAD-linked reductases, C-terminal domain"/>
    <property type="match status" value="1"/>
</dbReference>
<dbReference type="InterPro" id="IPR036188">
    <property type="entry name" value="FAD/NAD-bd_sf"/>
</dbReference>
<keyword evidence="1" id="KW-0560">Oxidoreductase</keyword>
<dbReference type="GO" id="GO:0016491">
    <property type="term" value="F:oxidoreductase activity"/>
    <property type="evidence" value="ECO:0007669"/>
    <property type="project" value="UniProtKB-KW"/>
</dbReference>
<proteinExistence type="predicted"/>
<dbReference type="AlphaFoldDB" id="A0A3S9MIC3"/>
<keyword evidence="2" id="KW-0472">Membrane</keyword>
<feature type="transmembrane region" description="Helical" evidence="2">
    <location>
        <begin position="7"/>
        <end position="26"/>
    </location>
</feature>
<dbReference type="Gene3D" id="3.30.9.10">
    <property type="entry name" value="D-Amino Acid Oxidase, subunit A, domain 2"/>
    <property type="match status" value="1"/>
</dbReference>
<accession>A0A3S9MIC3</accession>
<keyword evidence="2" id="KW-1133">Transmembrane helix</keyword>
<evidence type="ECO:0000256" key="2">
    <source>
        <dbReference type="SAM" id="Phobius"/>
    </source>
</evidence>
<name>A0A3S9MIC3_9ACTN</name>
<evidence type="ECO:0000313" key="5">
    <source>
        <dbReference type="Proteomes" id="UP000280298"/>
    </source>
</evidence>
<dbReference type="OrthoDB" id="9806257at2"/>
<evidence type="ECO:0000259" key="3">
    <source>
        <dbReference type="Pfam" id="PF01266"/>
    </source>
</evidence>
<feature type="domain" description="FAD dependent oxidoreductase" evidence="3">
    <location>
        <begin position="9"/>
        <end position="359"/>
    </location>
</feature>
<dbReference type="PANTHER" id="PTHR13847">
    <property type="entry name" value="SARCOSINE DEHYDROGENASE-RELATED"/>
    <property type="match status" value="1"/>
</dbReference>
<protein>
    <submittedName>
        <fullName evidence="4">FAD-binding oxidoreductase</fullName>
    </submittedName>
</protein>
<dbReference type="KEGG" id="scya:EJ357_40005"/>
<organism evidence="4 5">
    <name type="scientific">Streptomyces cyaneochromogenes</name>
    <dbReference type="NCBI Taxonomy" id="2496836"/>
    <lineage>
        <taxon>Bacteria</taxon>
        <taxon>Bacillati</taxon>
        <taxon>Actinomycetota</taxon>
        <taxon>Actinomycetes</taxon>
        <taxon>Kitasatosporales</taxon>
        <taxon>Streptomycetaceae</taxon>
        <taxon>Streptomyces</taxon>
    </lineage>
</organism>
<dbReference type="InterPro" id="IPR006076">
    <property type="entry name" value="FAD-dep_OxRdtase"/>
</dbReference>
<evidence type="ECO:0000256" key="1">
    <source>
        <dbReference type="ARBA" id="ARBA00023002"/>
    </source>
</evidence>
<keyword evidence="5" id="KW-1185">Reference proteome</keyword>
<evidence type="ECO:0000313" key="4">
    <source>
        <dbReference type="EMBL" id="AZQ38871.1"/>
    </source>
</evidence>
<reference evidence="4 5" key="1">
    <citation type="journal article" date="2019" name="Int. J. Syst. Evol. Microbiol.">
        <title>Streptomyces cyaneochromogenes sp. nov., a blue pigment-producing actinomycete from manganese-contaminated soil.</title>
        <authorList>
            <person name="Tang X."/>
            <person name="Zhao J."/>
            <person name="Li K."/>
            <person name="Chen Z."/>
            <person name="Sun Y."/>
            <person name="Gao J."/>
        </authorList>
    </citation>
    <scope>NUCLEOTIDE SEQUENCE [LARGE SCALE GENOMIC DNA]</scope>
    <source>
        <strain evidence="4 5">MK-45</strain>
    </source>
</reference>
<dbReference type="RefSeq" id="WP_126396605.1">
    <property type="nucleotide sequence ID" value="NZ_CP034539.1"/>
</dbReference>
<dbReference type="EMBL" id="CP034539">
    <property type="protein sequence ID" value="AZQ38871.1"/>
    <property type="molecule type" value="Genomic_DNA"/>
</dbReference>
<dbReference type="PANTHER" id="PTHR13847:SF287">
    <property type="entry name" value="FAD-DEPENDENT OXIDOREDUCTASE DOMAIN-CONTAINING PROTEIN 1"/>
    <property type="match status" value="1"/>
</dbReference>
<dbReference type="SUPFAM" id="SSF51905">
    <property type="entry name" value="FAD/NAD(P)-binding domain"/>
    <property type="match status" value="1"/>
</dbReference>
<keyword evidence="2" id="KW-0812">Transmembrane</keyword>
<sequence>MSKRLTCNVVVVGAGMVGAACALYAGRAGLDVILVDRGPVAGGTTGAGEGNLLVSDKEPGPELDLALLSGRLWGELAQEFGEAVEYESKGGVVVASSPDGLAALERFAQGQRAAGVVAEPVAGDGLYDLEPHLAPGLPGAVHYPQDAQVMPALAAAHLLRASGARLLTGHTVTDVLRAPDGAVRGVRTDKGDIHAPAVINAAGTWGGELAALAGVRLPVLPRRGFVLVTEPLPRRVRHKVYAADYVADVASDSAALQTSPVVEGTAAGPILIGASRERVGFDRTFSLPVVRALAAGATRLFPFLERVRAMRSYLGFRPYLPDHLPAVGTDPRVPGLYHACGHEGAGIGLATGTAHLIAQTLTAKTPDLDLTPFRPDRFAAEAM</sequence>